<evidence type="ECO:0000313" key="8">
    <source>
        <dbReference type="Proteomes" id="UP001417504"/>
    </source>
</evidence>
<reference evidence="7 8" key="1">
    <citation type="submission" date="2024-01" db="EMBL/GenBank/DDBJ databases">
        <title>Genome assemblies of Stephania.</title>
        <authorList>
            <person name="Yang L."/>
        </authorList>
    </citation>
    <scope>NUCLEOTIDE SEQUENCE [LARGE SCALE GENOMIC DNA]</scope>
    <source>
        <strain evidence="7">QJT</strain>
        <tissue evidence="7">Leaf</tissue>
    </source>
</reference>
<keyword evidence="5" id="KW-0539">Nucleus</keyword>
<keyword evidence="3" id="KW-0238">DNA-binding</keyword>
<keyword evidence="4" id="KW-0804">Transcription</keyword>
<dbReference type="AlphaFoldDB" id="A0AAP0NSC6"/>
<keyword evidence="8" id="KW-1185">Reference proteome</keyword>
<comment type="caution">
    <text evidence="7">The sequence shown here is derived from an EMBL/GenBank/DDBJ whole genome shotgun (WGS) entry which is preliminary data.</text>
</comment>
<dbReference type="PROSITE" id="PS50090">
    <property type="entry name" value="MYB_LIKE"/>
    <property type="match status" value="1"/>
</dbReference>
<dbReference type="Gene3D" id="1.10.10.60">
    <property type="entry name" value="Homeodomain-like"/>
    <property type="match status" value="1"/>
</dbReference>
<dbReference type="InterPro" id="IPR001005">
    <property type="entry name" value="SANT/Myb"/>
</dbReference>
<accession>A0AAP0NSC6</accession>
<name>A0AAP0NSC6_9MAGN</name>
<evidence type="ECO:0000256" key="3">
    <source>
        <dbReference type="ARBA" id="ARBA00023125"/>
    </source>
</evidence>
<dbReference type="EMBL" id="JBBNAE010000006">
    <property type="protein sequence ID" value="KAK9117458.1"/>
    <property type="molecule type" value="Genomic_DNA"/>
</dbReference>
<dbReference type="CDD" id="cd12203">
    <property type="entry name" value="GT1"/>
    <property type="match status" value="1"/>
</dbReference>
<dbReference type="InterPro" id="IPR044822">
    <property type="entry name" value="Myb_DNA-bind_4"/>
</dbReference>
<dbReference type="GO" id="GO:0006355">
    <property type="term" value="P:regulation of DNA-templated transcription"/>
    <property type="evidence" value="ECO:0007669"/>
    <property type="project" value="UniProtKB-ARBA"/>
</dbReference>
<evidence type="ECO:0000256" key="2">
    <source>
        <dbReference type="ARBA" id="ARBA00023015"/>
    </source>
</evidence>
<dbReference type="Pfam" id="PF13837">
    <property type="entry name" value="Myb_DNA-bind_4"/>
    <property type="match status" value="1"/>
</dbReference>
<dbReference type="Proteomes" id="UP001417504">
    <property type="component" value="Unassembled WGS sequence"/>
</dbReference>
<dbReference type="GO" id="GO:0005634">
    <property type="term" value="C:nucleus"/>
    <property type="evidence" value="ECO:0007669"/>
    <property type="project" value="UniProtKB-SubCell"/>
</dbReference>
<evidence type="ECO:0000256" key="1">
    <source>
        <dbReference type="ARBA" id="ARBA00004123"/>
    </source>
</evidence>
<dbReference type="SMART" id="SM00717">
    <property type="entry name" value="SANT"/>
    <property type="match status" value="1"/>
</dbReference>
<organism evidence="7 8">
    <name type="scientific">Stephania japonica</name>
    <dbReference type="NCBI Taxonomy" id="461633"/>
    <lineage>
        <taxon>Eukaryota</taxon>
        <taxon>Viridiplantae</taxon>
        <taxon>Streptophyta</taxon>
        <taxon>Embryophyta</taxon>
        <taxon>Tracheophyta</taxon>
        <taxon>Spermatophyta</taxon>
        <taxon>Magnoliopsida</taxon>
        <taxon>Ranunculales</taxon>
        <taxon>Menispermaceae</taxon>
        <taxon>Menispermoideae</taxon>
        <taxon>Cissampelideae</taxon>
        <taxon>Stephania</taxon>
    </lineage>
</organism>
<gene>
    <name evidence="7" type="ORF">Sjap_016405</name>
</gene>
<sequence>MYSPQKQHHRSIDFGDDLDNNQMMIIEVVDSAEDHEHEIRAPKKRAETWAQDEIRALINLRREIDFLFNATKSNRHLWDQISAKMREKGFDRSPTMCTDKWRNLLKEFKRAKHQLRGNGGGGAAAKMSYHKEIAEILRDRSKGTFSSKVDSYIQSSVKDGDINSGSCLTRDSFYLGLDDPSISFGHMEANGRSTLNLERRLDHEGQPLSITEADTVGTNGVNPWNWRETSGNGGDGSSYEGRIITVKWGDFTRKVGVDGAADAIKEAIKSAFGLRTRRGFWLEDEYQVIRSLDRGMPLGTYTLHLDEGITIKLCSYDESNRLPVRTEEKTFYSEDEFHEFLNRQGWSCLRELTGFRSVDTIDELRPAEMYQGVMRLLTA</sequence>
<evidence type="ECO:0000313" key="7">
    <source>
        <dbReference type="EMBL" id="KAK9117458.1"/>
    </source>
</evidence>
<evidence type="ECO:0000256" key="4">
    <source>
        <dbReference type="ARBA" id="ARBA00023163"/>
    </source>
</evidence>
<dbReference type="GO" id="GO:0003677">
    <property type="term" value="F:DNA binding"/>
    <property type="evidence" value="ECO:0007669"/>
    <property type="project" value="UniProtKB-KW"/>
</dbReference>
<dbReference type="PANTHER" id="PTHR21654:SF84">
    <property type="entry name" value="SI:DKEY-66I24.7"/>
    <property type="match status" value="1"/>
</dbReference>
<proteinExistence type="predicted"/>
<protein>
    <recommendedName>
        <fullName evidence="6">Myb-like domain-containing protein</fullName>
    </recommendedName>
</protein>
<dbReference type="InterPro" id="IPR058943">
    <property type="entry name" value="GT-1/4_C"/>
</dbReference>
<evidence type="ECO:0000259" key="6">
    <source>
        <dbReference type="PROSITE" id="PS50090"/>
    </source>
</evidence>
<keyword evidence="2" id="KW-0805">Transcription regulation</keyword>
<comment type="subcellular location">
    <subcellularLocation>
        <location evidence="1">Nucleus</location>
    </subcellularLocation>
</comment>
<dbReference type="Pfam" id="PF26214">
    <property type="entry name" value="Ubiquitin_GT-1"/>
    <property type="match status" value="2"/>
</dbReference>
<dbReference type="PANTHER" id="PTHR21654">
    <property type="entry name" value="FI21293P1"/>
    <property type="match status" value="1"/>
</dbReference>
<feature type="domain" description="Myb-like" evidence="6">
    <location>
        <begin position="41"/>
        <end position="105"/>
    </location>
</feature>
<evidence type="ECO:0000256" key="5">
    <source>
        <dbReference type="ARBA" id="ARBA00023242"/>
    </source>
</evidence>